<name>A0A372IJ31_9BACT</name>
<keyword evidence="2" id="KW-1185">Reference proteome</keyword>
<comment type="caution">
    <text evidence="1">The sequence shown here is derived from an EMBL/GenBank/DDBJ whole genome shotgun (WGS) entry which is preliminary data.</text>
</comment>
<dbReference type="RefSeq" id="WP_117303227.1">
    <property type="nucleotide sequence ID" value="NZ_QVQT02000008.1"/>
</dbReference>
<evidence type="ECO:0000313" key="1">
    <source>
        <dbReference type="EMBL" id="RFU14917.1"/>
    </source>
</evidence>
<dbReference type="AlphaFoldDB" id="A0A372IJ31"/>
<dbReference type="EMBL" id="QVQT01000008">
    <property type="protein sequence ID" value="RFU14917.1"/>
    <property type="molecule type" value="Genomic_DNA"/>
</dbReference>
<sequence length="515" mass="57107">MDTLICAGGSGARILESVLHLCAAGLGPPRLRTFIIDPDATNGSVQRAKDAVTAYIACQKVFGDGPFFRTEIDLLKGSNEVRVWSPVDRAQRFQQVLNYEGLSPDQRQIVDLLFTKEELEMTMDVGFRGHPALGAAALSLLPLFRNDTRNPLWSQFATDLQHDVTNGEAHVVIAGSVFGGTGASTIHPLVRYLRSPDLLSSNREKLKLGAVALAPYFQFSAADAAAQNGEATEAEKAAQSELFPLASRSAAEYYEHLRRNSDWAFDAMYWIGDDSPVKVEYSKGGSKQNNPAHFVELMGGLACLEFFFGGSPAHDCCYAGPQASTELPDRNPVTWRDLPLSHLERNRVRDSIHCFHLAGAAHLGFFDRLLADERLEHHSYFVPWYRDHFTNGSGKLTGTEARTRNSSLTEYFNTHYFPWWDQIHTADGGRVRLLNRSLWDGGGSLSHVRLNQLGSILYQENGRAPVHGMDSFFDWTVKVSKGSPANVSPSSRYLWILGKAAEKFVQQTHGDSRSE</sequence>
<gene>
    <name evidence="1" type="ORF">D0Y96_19070</name>
</gene>
<organism evidence="1 2">
    <name type="scientific">Paracidobacterium acidisoli</name>
    <dbReference type="NCBI Taxonomy" id="2303751"/>
    <lineage>
        <taxon>Bacteria</taxon>
        <taxon>Pseudomonadati</taxon>
        <taxon>Acidobacteriota</taxon>
        <taxon>Terriglobia</taxon>
        <taxon>Terriglobales</taxon>
        <taxon>Acidobacteriaceae</taxon>
        <taxon>Paracidobacterium</taxon>
    </lineage>
</organism>
<dbReference type="Proteomes" id="UP000264702">
    <property type="component" value="Unassembled WGS sequence"/>
</dbReference>
<evidence type="ECO:0000313" key="2">
    <source>
        <dbReference type="Proteomes" id="UP000264702"/>
    </source>
</evidence>
<reference evidence="1 2" key="1">
    <citation type="submission" date="2018-08" db="EMBL/GenBank/DDBJ databases">
        <title>Acidipila sp. 4G-K13, an acidobacterium isolated from forest soil.</title>
        <authorList>
            <person name="Gao Z.-H."/>
            <person name="Qiu L.-H."/>
        </authorList>
    </citation>
    <scope>NUCLEOTIDE SEQUENCE [LARGE SCALE GENOMIC DNA]</scope>
    <source>
        <strain evidence="1 2">4G-K13</strain>
    </source>
</reference>
<protein>
    <submittedName>
        <fullName evidence="1">Uncharacterized protein</fullName>
    </submittedName>
</protein>
<proteinExistence type="predicted"/>
<dbReference type="OrthoDB" id="844533at2"/>
<accession>A0A372IJ31</accession>